<gene>
    <name evidence="3" type="ORF">JL102_13410</name>
</gene>
<dbReference type="Pfam" id="PF14258">
    <property type="entry name" value="DUF4350"/>
    <property type="match status" value="1"/>
</dbReference>
<dbReference type="AlphaFoldDB" id="A0A937FA84"/>
<dbReference type="EMBL" id="JAESIY010000007">
    <property type="protein sequence ID" value="MBL3657139.1"/>
    <property type="molecule type" value="Genomic_DNA"/>
</dbReference>
<keyword evidence="4" id="KW-1185">Reference proteome</keyword>
<evidence type="ECO:0000256" key="1">
    <source>
        <dbReference type="SAM" id="Phobius"/>
    </source>
</evidence>
<comment type="caution">
    <text evidence="3">The sequence shown here is derived from an EMBL/GenBank/DDBJ whole genome shotgun (WGS) entry which is preliminary data.</text>
</comment>
<feature type="domain" description="DUF4350" evidence="2">
    <location>
        <begin position="41"/>
        <end position="217"/>
    </location>
</feature>
<evidence type="ECO:0000259" key="2">
    <source>
        <dbReference type="Pfam" id="PF14258"/>
    </source>
</evidence>
<dbReference type="InterPro" id="IPR025646">
    <property type="entry name" value="DUF4350"/>
</dbReference>
<feature type="transmembrane region" description="Helical" evidence="1">
    <location>
        <begin position="7"/>
        <end position="24"/>
    </location>
</feature>
<organism evidence="3 4">
    <name type="scientific">Fulvivirga sediminis</name>
    <dbReference type="NCBI Taxonomy" id="2803949"/>
    <lineage>
        <taxon>Bacteria</taxon>
        <taxon>Pseudomonadati</taxon>
        <taxon>Bacteroidota</taxon>
        <taxon>Cytophagia</taxon>
        <taxon>Cytophagales</taxon>
        <taxon>Fulvivirgaceae</taxon>
        <taxon>Fulvivirga</taxon>
    </lineage>
</organism>
<keyword evidence="1" id="KW-0812">Transmembrane</keyword>
<dbReference type="RefSeq" id="WP_202244933.1">
    <property type="nucleotide sequence ID" value="NZ_JAESIY010000007.1"/>
</dbReference>
<evidence type="ECO:0000313" key="3">
    <source>
        <dbReference type="EMBL" id="MBL3657139.1"/>
    </source>
</evidence>
<name>A0A937FA84_9BACT</name>
<keyword evidence="1" id="KW-0472">Membrane</keyword>
<feature type="transmembrane region" description="Helical" evidence="1">
    <location>
        <begin position="266"/>
        <end position="283"/>
    </location>
</feature>
<dbReference type="Proteomes" id="UP000659388">
    <property type="component" value="Unassembled WGS sequence"/>
</dbReference>
<keyword evidence="1" id="KW-1133">Transmembrane helix</keyword>
<accession>A0A937FA84</accession>
<evidence type="ECO:0000313" key="4">
    <source>
        <dbReference type="Proteomes" id="UP000659388"/>
    </source>
</evidence>
<sequence>MTRNISLIIIGVVLIVVFVFFYFTNDRKKHFNWSENYKIESQQPYGTYIYHELLKRHYGDNFRIINNPIRDSINSNTKDALYILIGQGSYYTEEDVDSLLAFANAGNEVFISTTTFPFDLANMLIDEDCGSIRYYTDSKINMSLSDNESQFAYEYIRDRELFDYYWMYMDSIDCSGGKVLGYLAGDKPNFLEINHGLGKVYFYTSPLVFTNLYLKREELLTYVEEVFEQTEGKYLYWDEYSKIPFANNESKDSPLKYILSQPPLQWAWYLLLASVIIYFIFYAKRRQRIIPVLEENKNTTIQFAETMGYLYFEEQNHKRVADHAWQLFLSYIRNRYYIQLQKIDQETIKKISLKSQVPPQDIEAIAKHYDRLDFKVEISAEDLMAFHNQIELFYKNSK</sequence>
<protein>
    <submittedName>
        <fullName evidence="3">DUF4350 domain-containing protein</fullName>
    </submittedName>
</protein>
<reference evidence="3" key="1">
    <citation type="submission" date="2021-01" db="EMBL/GenBank/DDBJ databases">
        <title>Fulvivirga kasyanovii gen. nov., sp nov., a novel member of the phylum Bacteroidetes isolated from seawater in a mussel farm.</title>
        <authorList>
            <person name="Zhao L.-H."/>
            <person name="Wang Z.-J."/>
        </authorList>
    </citation>
    <scope>NUCLEOTIDE SEQUENCE</scope>
    <source>
        <strain evidence="3">2943</strain>
    </source>
</reference>
<proteinExistence type="predicted"/>